<sequence length="196" mass="21728">MKRFCVFCGSSPGARPEYLETARQLGQCLVENNIGLVYGGGNVGMMGEIAHIVMQHGGNVTGVIPRFLAEKEVVLEDVTELHIVDSMHERKALMAELSDGFIAMPGGFGTIEEIFEVFTWAQLGLHEKPCGFLNICGYYDAMLTFLHHAIEEQFIKAEYRGIVLLGNDSQSLLEKFKAYQPVKVDKAKWALGLKNS</sequence>
<organism evidence="3 4">
    <name type="scientific">candidate division KSB3 bacterium</name>
    <dbReference type="NCBI Taxonomy" id="2044937"/>
    <lineage>
        <taxon>Bacteria</taxon>
        <taxon>candidate division KSB3</taxon>
    </lineage>
</organism>
<comment type="similarity">
    <text evidence="1 2">Belongs to the LOG family.</text>
</comment>
<dbReference type="GO" id="GO:0005829">
    <property type="term" value="C:cytosol"/>
    <property type="evidence" value="ECO:0007669"/>
    <property type="project" value="TreeGrafter"/>
</dbReference>
<dbReference type="PANTHER" id="PTHR31223:SF70">
    <property type="entry name" value="LOG FAMILY PROTEIN YJL055W"/>
    <property type="match status" value="1"/>
</dbReference>
<accession>A0A2G6KFN7</accession>
<keyword evidence="2" id="KW-0203">Cytokinin biosynthesis</keyword>
<gene>
    <name evidence="3" type="ORF">CSA56_07625</name>
</gene>
<name>A0A2G6KFN7_9BACT</name>
<dbReference type="Gene3D" id="3.40.50.450">
    <property type="match status" value="1"/>
</dbReference>
<dbReference type="Pfam" id="PF03641">
    <property type="entry name" value="Lysine_decarbox"/>
    <property type="match status" value="1"/>
</dbReference>
<dbReference type="EC" id="3.2.2.n1" evidence="2"/>
<dbReference type="GO" id="GO:0016799">
    <property type="term" value="F:hydrolase activity, hydrolyzing N-glycosyl compounds"/>
    <property type="evidence" value="ECO:0007669"/>
    <property type="project" value="TreeGrafter"/>
</dbReference>
<proteinExistence type="inferred from homology"/>
<evidence type="ECO:0000313" key="3">
    <source>
        <dbReference type="EMBL" id="PIE34481.1"/>
    </source>
</evidence>
<evidence type="ECO:0000313" key="4">
    <source>
        <dbReference type="Proteomes" id="UP000230821"/>
    </source>
</evidence>
<dbReference type="AlphaFoldDB" id="A0A2G6KFN7"/>
<dbReference type="SUPFAM" id="SSF102405">
    <property type="entry name" value="MCP/YpsA-like"/>
    <property type="match status" value="1"/>
</dbReference>
<dbReference type="PANTHER" id="PTHR31223">
    <property type="entry name" value="LOG FAMILY PROTEIN YJL055W"/>
    <property type="match status" value="1"/>
</dbReference>
<protein>
    <recommendedName>
        <fullName evidence="2">Cytokinin riboside 5'-monophosphate phosphoribohydrolase</fullName>
        <ecNumber evidence="2">3.2.2.n1</ecNumber>
    </recommendedName>
</protein>
<comment type="caution">
    <text evidence="3">The sequence shown here is derived from an EMBL/GenBank/DDBJ whole genome shotgun (WGS) entry which is preliminary data.</text>
</comment>
<dbReference type="InterPro" id="IPR005269">
    <property type="entry name" value="LOG"/>
</dbReference>
<dbReference type="EMBL" id="PDSK01000088">
    <property type="protein sequence ID" value="PIE34481.1"/>
    <property type="molecule type" value="Genomic_DNA"/>
</dbReference>
<dbReference type="InterPro" id="IPR031100">
    <property type="entry name" value="LOG_fam"/>
</dbReference>
<dbReference type="GO" id="GO:0009691">
    <property type="term" value="P:cytokinin biosynthetic process"/>
    <property type="evidence" value="ECO:0007669"/>
    <property type="project" value="UniProtKB-UniRule"/>
</dbReference>
<keyword evidence="2" id="KW-0378">Hydrolase</keyword>
<dbReference type="NCBIfam" id="TIGR00730">
    <property type="entry name" value="Rossman fold protein, TIGR00730 family"/>
    <property type="match status" value="1"/>
</dbReference>
<reference evidence="3 4" key="1">
    <citation type="submission" date="2017-10" db="EMBL/GenBank/DDBJ databases">
        <title>Novel microbial diversity and functional potential in the marine mammal oral microbiome.</title>
        <authorList>
            <person name="Dudek N.K."/>
            <person name="Sun C.L."/>
            <person name="Burstein D."/>
            <person name="Kantor R.S."/>
            <person name="Aliaga Goltsman D.S."/>
            <person name="Bik E.M."/>
            <person name="Thomas B.C."/>
            <person name="Banfield J.F."/>
            <person name="Relman D.A."/>
        </authorList>
    </citation>
    <scope>NUCLEOTIDE SEQUENCE [LARGE SCALE GENOMIC DNA]</scope>
    <source>
        <strain evidence="3">DOLJORAL78_47_16</strain>
    </source>
</reference>
<evidence type="ECO:0000256" key="1">
    <source>
        <dbReference type="ARBA" id="ARBA00006763"/>
    </source>
</evidence>
<dbReference type="Proteomes" id="UP000230821">
    <property type="component" value="Unassembled WGS sequence"/>
</dbReference>
<evidence type="ECO:0000256" key="2">
    <source>
        <dbReference type="RuleBase" id="RU363015"/>
    </source>
</evidence>